<sequence>MYKITLIFLVGSSTKLTPPLFSSARSRAKLNQTDVRLCVQAVFVPPRHRLSHSVFTDTETEALPFFTTLCRDERIPFMPINRGPPSPKVNADNRRREIDVSARQLQRVRTIARIGEFPRGEKSNDRASILRDHSQFFVVLFQGCFNAPTMTFRPERRTDCPLRLI</sequence>
<reference evidence="1" key="1">
    <citation type="submission" date="2021-10" db="EMBL/GenBank/DDBJ databases">
        <title>Melipona bicolor Genome sequencing and assembly.</title>
        <authorList>
            <person name="Araujo N.S."/>
            <person name="Arias M.C."/>
        </authorList>
    </citation>
    <scope>NUCLEOTIDE SEQUENCE</scope>
    <source>
        <strain evidence="1">USP_2M_L1-L4_2017</strain>
        <tissue evidence="1">Whole body</tissue>
    </source>
</reference>
<dbReference type="Proteomes" id="UP001177670">
    <property type="component" value="Unassembled WGS sequence"/>
</dbReference>
<evidence type="ECO:0000313" key="1">
    <source>
        <dbReference type="EMBL" id="KAK1123485.1"/>
    </source>
</evidence>
<proteinExistence type="predicted"/>
<comment type="caution">
    <text evidence="1">The sequence shown here is derived from an EMBL/GenBank/DDBJ whole genome shotgun (WGS) entry which is preliminary data.</text>
</comment>
<keyword evidence="2" id="KW-1185">Reference proteome</keyword>
<gene>
    <name evidence="1" type="ORF">K0M31_008191</name>
</gene>
<accession>A0AA40FR52</accession>
<dbReference type="EMBL" id="JAHYIQ010000020">
    <property type="protein sequence ID" value="KAK1123485.1"/>
    <property type="molecule type" value="Genomic_DNA"/>
</dbReference>
<organism evidence="1 2">
    <name type="scientific">Melipona bicolor</name>
    <dbReference type="NCBI Taxonomy" id="60889"/>
    <lineage>
        <taxon>Eukaryota</taxon>
        <taxon>Metazoa</taxon>
        <taxon>Ecdysozoa</taxon>
        <taxon>Arthropoda</taxon>
        <taxon>Hexapoda</taxon>
        <taxon>Insecta</taxon>
        <taxon>Pterygota</taxon>
        <taxon>Neoptera</taxon>
        <taxon>Endopterygota</taxon>
        <taxon>Hymenoptera</taxon>
        <taxon>Apocrita</taxon>
        <taxon>Aculeata</taxon>
        <taxon>Apoidea</taxon>
        <taxon>Anthophila</taxon>
        <taxon>Apidae</taxon>
        <taxon>Melipona</taxon>
    </lineage>
</organism>
<name>A0AA40FR52_9HYME</name>
<protein>
    <submittedName>
        <fullName evidence="1">Uncharacterized protein</fullName>
    </submittedName>
</protein>
<evidence type="ECO:0000313" key="2">
    <source>
        <dbReference type="Proteomes" id="UP001177670"/>
    </source>
</evidence>
<dbReference type="AlphaFoldDB" id="A0AA40FR52"/>